<evidence type="ECO:0000313" key="2">
    <source>
        <dbReference type="Proteomes" id="UP000198860"/>
    </source>
</evidence>
<evidence type="ECO:0000313" key="1">
    <source>
        <dbReference type="EMBL" id="SDO86043.1"/>
    </source>
</evidence>
<keyword evidence="2" id="KW-1185">Reference proteome</keyword>
<accession>A0A1H0N077</accession>
<reference evidence="2" key="1">
    <citation type="submission" date="2016-10" db="EMBL/GenBank/DDBJ databases">
        <authorList>
            <person name="Varghese N."/>
            <person name="Submissions S."/>
        </authorList>
    </citation>
    <scope>NUCLEOTIDE SEQUENCE [LARGE SCALE GENOMIC DNA]</scope>
    <source>
        <strain evidence="2">CGMCC 1.3703</strain>
    </source>
</reference>
<gene>
    <name evidence="1" type="ORF">SAMN05421677_108194</name>
</gene>
<dbReference type="Proteomes" id="UP000198860">
    <property type="component" value="Unassembled WGS sequence"/>
</dbReference>
<name>A0A1H0N077_HALAD</name>
<feature type="non-terminal residue" evidence="1">
    <location>
        <position position="54"/>
    </location>
</feature>
<protein>
    <submittedName>
        <fullName evidence="1">Uncharacterized protein</fullName>
    </submittedName>
</protein>
<organism evidence="1 2">
    <name type="scientific">Halobacillus aidingensis</name>
    <dbReference type="NCBI Taxonomy" id="240303"/>
    <lineage>
        <taxon>Bacteria</taxon>
        <taxon>Bacillati</taxon>
        <taxon>Bacillota</taxon>
        <taxon>Bacilli</taxon>
        <taxon>Bacillales</taxon>
        <taxon>Bacillaceae</taxon>
        <taxon>Halobacillus</taxon>
    </lineage>
</organism>
<sequence>MFKNYNMNQVVLPMDVEMKLQENDIAYSVHELVESIPDEDFSCFMRDTGCPAYH</sequence>
<dbReference type="AlphaFoldDB" id="A0A1H0N077"/>
<dbReference type="EMBL" id="FNIZ01000008">
    <property type="protein sequence ID" value="SDO86043.1"/>
    <property type="molecule type" value="Genomic_DNA"/>
</dbReference>
<proteinExistence type="predicted"/>